<feature type="domain" description="Flavin reductase like" evidence="1">
    <location>
        <begin position="21"/>
        <end position="165"/>
    </location>
</feature>
<keyword evidence="3" id="KW-1185">Reference proteome</keyword>
<dbReference type="SUPFAM" id="SSF50475">
    <property type="entry name" value="FMN-binding split barrel"/>
    <property type="match status" value="1"/>
</dbReference>
<evidence type="ECO:0000313" key="3">
    <source>
        <dbReference type="Proteomes" id="UP000660668"/>
    </source>
</evidence>
<dbReference type="Gene3D" id="2.30.110.10">
    <property type="entry name" value="Electron Transport, Fmn-binding Protein, Chain A"/>
    <property type="match status" value="1"/>
</dbReference>
<proteinExistence type="predicted"/>
<dbReference type="EMBL" id="JADKPO010000006">
    <property type="protein sequence ID" value="MBF4767278.1"/>
    <property type="molecule type" value="Genomic_DNA"/>
</dbReference>
<reference evidence="2" key="1">
    <citation type="submission" date="2020-11" db="EMBL/GenBank/DDBJ databases">
        <title>Nocardioides cynanchi sp. nov., isolated from soil of rhizosphere of Cynanchum wilfordii.</title>
        <authorList>
            <person name="Lee J.-S."/>
            <person name="Suh M.K."/>
            <person name="Kim J.-S."/>
        </authorList>
    </citation>
    <scope>NUCLEOTIDE SEQUENCE</scope>
    <source>
        <strain evidence="2">KCTC 19276</strain>
    </source>
</reference>
<dbReference type="GO" id="GO:0010181">
    <property type="term" value="F:FMN binding"/>
    <property type="evidence" value="ECO:0007669"/>
    <property type="project" value="InterPro"/>
</dbReference>
<dbReference type="AlphaFoldDB" id="A0A930YHR1"/>
<sequence>MTIHSEHPFQDRHRDPVRSLRGRLGGAVTLWTSGTPEDRTGLTVTSVLVAGGVPGRLLALLDPDSDLAAGLTATGAAVVSVLTWEDRGLAEAFAGTMPAPGGAFAMAAFDQTPWGPRLSSATTWAGVRLESTIEVGWSSLVTCVAEEIVIGDDEPLVHRRGRYLRPAGTKDDRPDER</sequence>
<protein>
    <submittedName>
        <fullName evidence="2">Flavin reductase</fullName>
    </submittedName>
</protein>
<accession>A0A930YHR1</accession>
<organism evidence="2 3">
    <name type="scientific">Nocardioides agariphilus</name>
    <dbReference type="NCBI Taxonomy" id="433664"/>
    <lineage>
        <taxon>Bacteria</taxon>
        <taxon>Bacillati</taxon>
        <taxon>Actinomycetota</taxon>
        <taxon>Actinomycetes</taxon>
        <taxon>Propionibacteriales</taxon>
        <taxon>Nocardioidaceae</taxon>
        <taxon>Nocardioides</taxon>
    </lineage>
</organism>
<dbReference type="GO" id="GO:0016646">
    <property type="term" value="F:oxidoreductase activity, acting on the CH-NH group of donors, NAD or NADP as acceptor"/>
    <property type="evidence" value="ECO:0007669"/>
    <property type="project" value="UniProtKB-ARBA"/>
</dbReference>
<dbReference type="Pfam" id="PF01613">
    <property type="entry name" value="Flavin_Reduct"/>
    <property type="match status" value="1"/>
</dbReference>
<comment type="caution">
    <text evidence="2">The sequence shown here is derived from an EMBL/GenBank/DDBJ whole genome shotgun (WGS) entry which is preliminary data.</text>
</comment>
<gene>
    <name evidence="2" type="ORF">ISU10_05805</name>
</gene>
<dbReference type="Proteomes" id="UP000660668">
    <property type="component" value="Unassembled WGS sequence"/>
</dbReference>
<dbReference type="InterPro" id="IPR012349">
    <property type="entry name" value="Split_barrel_FMN-bd"/>
</dbReference>
<evidence type="ECO:0000259" key="1">
    <source>
        <dbReference type="SMART" id="SM00903"/>
    </source>
</evidence>
<dbReference type="RefSeq" id="WP_194695435.1">
    <property type="nucleotide sequence ID" value="NZ_JADKPO010000006.1"/>
</dbReference>
<dbReference type="SMART" id="SM00903">
    <property type="entry name" value="Flavin_Reduct"/>
    <property type="match status" value="1"/>
</dbReference>
<dbReference type="InterPro" id="IPR002563">
    <property type="entry name" value="Flavin_Rdtase-like_dom"/>
</dbReference>
<evidence type="ECO:0000313" key="2">
    <source>
        <dbReference type="EMBL" id="MBF4767278.1"/>
    </source>
</evidence>
<name>A0A930YHR1_9ACTN</name>